<dbReference type="InterPro" id="IPR036918">
    <property type="entry name" value="Pyrv_Knase_C_sf"/>
</dbReference>
<dbReference type="SUPFAM" id="SSF52935">
    <property type="entry name" value="PK C-terminal domain-like"/>
    <property type="match status" value="1"/>
</dbReference>
<dbReference type="EMBL" id="PCSD01000100">
    <property type="protein sequence ID" value="PIP33453.1"/>
    <property type="molecule type" value="Genomic_DNA"/>
</dbReference>
<name>A0A2G9ZJU4_9BACT</name>
<dbReference type="Proteomes" id="UP000230729">
    <property type="component" value="Unassembled WGS sequence"/>
</dbReference>
<sequence>MPSHFLTAKTKNISESISANVFDLAEENNVRTIIVDSLSGLTARLISRFRPEAKIIVLT</sequence>
<dbReference type="Gene3D" id="3.40.1380.20">
    <property type="entry name" value="Pyruvate kinase, C-terminal domain"/>
    <property type="match status" value="1"/>
</dbReference>
<proteinExistence type="predicted"/>
<feature type="domain" description="Pyruvate kinase C-terminal" evidence="1">
    <location>
        <begin position="15"/>
        <end position="59"/>
    </location>
</feature>
<evidence type="ECO:0000259" key="1">
    <source>
        <dbReference type="Pfam" id="PF02887"/>
    </source>
</evidence>
<reference evidence="2 3" key="1">
    <citation type="submission" date="2017-09" db="EMBL/GenBank/DDBJ databases">
        <title>Depth-based differentiation of microbial function through sediment-hosted aquifers and enrichment of novel symbionts in the deep terrestrial subsurface.</title>
        <authorList>
            <person name="Probst A.J."/>
            <person name="Ladd B."/>
            <person name="Jarett J.K."/>
            <person name="Geller-Mcgrath D.E."/>
            <person name="Sieber C.M."/>
            <person name="Emerson J.B."/>
            <person name="Anantharaman K."/>
            <person name="Thomas B.C."/>
            <person name="Malmstrom R."/>
            <person name="Stieglmeier M."/>
            <person name="Klingl A."/>
            <person name="Woyke T."/>
            <person name="Ryan C.M."/>
            <person name="Banfield J.F."/>
        </authorList>
    </citation>
    <scope>NUCLEOTIDE SEQUENCE [LARGE SCALE GENOMIC DNA]</scope>
    <source>
        <strain evidence="2">CG23_combo_of_CG06-09_8_20_14_all_49_15</strain>
    </source>
</reference>
<evidence type="ECO:0000313" key="3">
    <source>
        <dbReference type="Proteomes" id="UP000230729"/>
    </source>
</evidence>
<organism evidence="2 3">
    <name type="scientific">Candidatus Falkowbacteria bacterium CG23_combo_of_CG06-09_8_20_14_all_49_15</name>
    <dbReference type="NCBI Taxonomy" id="1974572"/>
    <lineage>
        <taxon>Bacteria</taxon>
        <taxon>Candidatus Falkowiibacteriota</taxon>
    </lineage>
</organism>
<comment type="caution">
    <text evidence="2">The sequence shown here is derived from an EMBL/GenBank/DDBJ whole genome shotgun (WGS) entry which is preliminary data.</text>
</comment>
<dbReference type="AlphaFoldDB" id="A0A2G9ZJU4"/>
<protein>
    <recommendedName>
        <fullName evidence="1">Pyruvate kinase C-terminal domain-containing protein</fullName>
    </recommendedName>
</protein>
<feature type="non-terminal residue" evidence="2">
    <location>
        <position position="59"/>
    </location>
</feature>
<gene>
    <name evidence="2" type="ORF">COX22_04285</name>
</gene>
<evidence type="ECO:0000313" key="2">
    <source>
        <dbReference type="EMBL" id="PIP33453.1"/>
    </source>
</evidence>
<dbReference type="Pfam" id="PF02887">
    <property type="entry name" value="PK_C"/>
    <property type="match status" value="1"/>
</dbReference>
<accession>A0A2G9ZJU4</accession>
<dbReference type="InterPro" id="IPR015795">
    <property type="entry name" value="Pyrv_Knase_C"/>
</dbReference>